<dbReference type="KEGG" id="ptrr:90957149"/>
<protein>
    <submittedName>
        <fullName evidence="2">TolA, Membrane protein involved in colicin uptake</fullName>
    </submittedName>
</protein>
<organism evidence="2 3">
    <name type="scientific">Pyrenophora tritici-repentis</name>
    <dbReference type="NCBI Taxonomy" id="45151"/>
    <lineage>
        <taxon>Eukaryota</taxon>
        <taxon>Fungi</taxon>
        <taxon>Dikarya</taxon>
        <taxon>Ascomycota</taxon>
        <taxon>Pezizomycotina</taxon>
        <taxon>Dothideomycetes</taxon>
        <taxon>Pleosporomycetidae</taxon>
        <taxon>Pleosporales</taxon>
        <taxon>Pleosporineae</taxon>
        <taxon>Pleosporaceae</taxon>
        <taxon>Pyrenophora</taxon>
    </lineage>
</organism>
<gene>
    <name evidence="2" type="ORF">PtrM4_121000</name>
</gene>
<evidence type="ECO:0000256" key="1">
    <source>
        <dbReference type="SAM" id="MobiDB-lite"/>
    </source>
</evidence>
<dbReference type="GeneID" id="90957149"/>
<name>A0A834RTW6_9PLEO</name>
<evidence type="ECO:0000313" key="2">
    <source>
        <dbReference type="EMBL" id="KAF7569685.1"/>
    </source>
</evidence>
<reference evidence="2" key="1">
    <citation type="journal article" date="2018" name="BMC Genomics">
        <title>Comparative genomics of the wheat fungal pathogen Pyrenophora tritici-repentis reveals chromosomal variations and genome plasticity.</title>
        <authorList>
            <person name="Moolhuijzen P."/>
            <person name="See P.T."/>
            <person name="Hane J.K."/>
            <person name="Shi G."/>
            <person name="Liu Z."/>
            <person name="Oliver R.P."/>
            <person name="Moffat C.S."/>
        </authorList>
    </citation>
    <scope>NUCLEOTIDE SEQUENCE [LARGE SCALE GENOMIC DNA]</scope>
    <source>
        <strain evidence="2">M4</strain>
    </source>
</reference>
<dbReference type="RefSeq" id="XP_065961634.1">
    <property type="nucleotide sequence ID" value="XM_066108449.1"/>
</dbReference>
<feature type="region of interest" description="Disordered" evidence="1">
    <location>
        <begin position="239"/>
        <end position="299"/>
    </location>
</feature>
<evidence type="ECO:0000313" key="3">
    <source>
        <dbReference type="Proteomes" id="UP000245464"/>
    </source>
</evidence>
<proteinExistence type="predicted"/>
<feature type="compositionally biased region" description="Basic and acidic residues" evidence="1">
    <location>
        <begin position="268"/>
        <end position="289"/>
    </location>
</feature>
<dbReference type="Proteomes" id="UP000245464">
    <property type="component" value="Chromosome 6"/>
</dbReference>
<sequence length="299" mass="34545">MDPIQEAIEYIESRGAGDKFSYRQVAKIFGVDRTTLSRRHWGAQQPRGTEAAEHRRNLNPQQEDELIGYIEGTTRDGVPPTRSILRNFGSAVAQHEDTGMDRERHLADNKRKYELYFNLLHSKMREHGIEERNTYNRDEKGFFVGIAHRRKRIFSKAVYESKERLHSLQVNNELFRLQNAELRAELNLIRSRPSKSTTLTTQEGDNWHGGAVFYSPRKLASVRARKAAELDEAAELQLQKARDRERKAAEAAKKKRSQEAAKVARQQAKIERDAKQLRQREEKAAERALKKQQQQAATA</sequence>
<comment type="caution">
    <text evidence="2">The sequence shown here is derived from an EMBL/GenBank/DDBJ whole genome shotgun (WGS) entry which is preliminary data.</text>
</comment>
<feature type="compositionally biased region" description="Basic and acidic residues" evidence="1">
    <location>
        <begin position="240"/>
        <end position="252"/>
    </location>
</feature>
<dbReference type="AlphaFoldDB" id="A0A834RTW6"/>
<feature type="region of interest" description="Disordered" evidence="1">
    <location>
        <begin position="40"/>
        <end position="60"/>
    </location>
</feature>
<accession>A0A834RTW6</accession>
<dbReference type="EMBL" id="NQIK02000006">
    <property type="protein sequence ID" value="KAF7569685.1"/>
    <property type="molecule type" value="Genomic_DNA"/>
</dbReference>